<dbReference type="EMBL" id="CP114588">
    <property type="protein sequence ID" value="WBA07756.1"/>
    <property type="molecule type" value="Genomic_DNA"/>
</dbReference>
<dbReference type="RefSeq" id="WP_269578357.1">
    <property type="nucleotide sequence ID" value="NZ_CP114588.1"/>
</dbReference>
<organism evidence="3 4">
    <name type="scientific">Salinivibrio kushneri</name>
    <dbReference type="NCBI Taxonomy" id="1908198"/>
    <lineage>
        <taxon>Bacteria</taxon>
        <taxon>Pseudomonadati</taxon>
        <taxon>Pseudomonadota</taxon>
        <taxon>Gammaproteobacteria</taxon>
        <taxon>Vibrionales</taxon>
        <taxon>Vibrionaceae</taxon>
        <taxon>Salinivibrio</taxon>
    </lineage>
</organism>
<keyword evidence="1" id="KW-0597">Phosphoprotein</keyword>
<dbReference type="InterPro" id="IPR011006">
    <property type="entry name" value="CheY-like_superfamily"/>
</dbReference>
<evidence type="ECO:0000313" key="3">
    <source>
        <dbReference type="EMBL" id="WBA07756.1"/>
    </source>
</evidence>
<gene>
    <name evidence="3" type="ORF">N8M53_07740</name>
</gene>
<evidence type="ECO:0000259" key="2">
    <source>
        <dbReference type="PROSITE" id="PS50110"/>
    </source>
</evidence>
<protein>
    <submittedName>
        <fullName evidence="3">Response regulator</fullName>
    </submittedName>
</protein>
<proteinExistence type="predicted"/>
<dbReference type="Proteomes" id="UP001164748">
    <property type="component" value="Chromosome"/>
</dbReference>
<dbReference type="PROSITE" id="PS50110">
    <property type="entry name" value="RESPONSE_REGULATORY"/>
    <property type="match status" value="1"/>
</dbReference>
<evidence type="ECO:0000313" key="4">
    <source>
        <dbReference type="Proteomes" id="UP001164748"/>
    </source>
</evidence>
<accession>A0AA47KIW4</accession>
<dbReference type="GO" id="GO:0000160">
    <property type="term" value="P:phosphorelay signal transduction system"/>
    <property type="evidence" value="ECO:0007669"/>
    <property type="project" value="InterPro"/>
</dbReference>
<feature type="domain" description="Response regulatory" evidence="2">
    <location>
        <begin position="10"/>
        <end position="122"/>
    </location>
</feature>
<reference evidence="3" key="1">
    <citation type="submission" date="2022-09" db="EMBL/GenBank/DDBJ databases">
        <authorList>
            <person name="Li Z.-J."/>
        </authorList>
    </citation>
    <scope>NUCLEOTIDE SEQUENCE</scope>
    <source>
        <strain evidence="3">TGB11</strain>
    </source>
</reference>
<sequence length="125" mass="13279">MTNKSAASLTVFLCVKSPGNRKVLAASLEEAGYHCRPLINEADMEAAAAIGGKKLALVDTSGFGSNVWRLCEKLQQMNTAFIVLSPQEMLTSSSQATQYGAVSIIQKPVAKKALMQLVAGFTGEE</sequence>
<dbReference type="InterPro" id="IPR001789">
    <property type="entry name" value="Sig_transdc_resp-reg_receiver"/>
</dbReference>
<dbReference type="SUPFAM" id="SSF52172">
    <property type="entry name" value="CheY-like"/>
    <property type="match status" value="1"/>
</dbReference>
<evidence type="ECO:0000256" key="1">
    <source>
        <dbReference type="PROSITE-ProRule" id="PRU00169"/>
    </source>
</evidence>
<feature type="modified residue" description="4-aspartylphosphate" evidence="1">
    <location>
        <position position="59"/>
    </location>
</feature>
<name>A0AA47KIW4_9GAMM</name>
<dbReference type="AlphaFoldDB" id="A0AA47KIW4"/>
<dbReference type="Gene3D" id="3.40.50.2300">
    <property type="match status" value="1"/>
</dbReference>